<keyword evidence="1" id="KW-0812">Transmembrane</keyword>
<dbReference type="PANTHER" id="PTHR22911">
    <property type="entry name" value="ACYL-MALONYL CONDENSING ENZYME-RELATED"/>
    <property type="match status" value="1"/>
</dbReference>
<feature type="transmembrane region" description="Helical" evidence="1">
    <location>
        <begin position="248"/>
        <end position="268"/>
    </location>
</feature>
<sequence>MTRLKALPAGVLAILGSVFAMALADAIIKASAGGMTLWQIWVLRSALVLPVLYLMARGRVGLASAAWVALRSLALVGMYLSMYPALPLIDMALAGAAFYTAPLFIVALSALILGNRVTARHWLAILTGFAGLLAIVRPFGAAFTPLVLMPVAAAAFYAVSAILTRAKCATVAPVVLGFWLNLAFLGFGLAALTLLSLGPDLPWDYPFLTGAWVPVTAEVWAVMATLALLMLGIAIGVAKAYQSPRPEVVASFDYAYMIFAVFWGFIFFGEVPDIWTLVGTVLITSGGLLVLTARE</sequence>
<protein>
    <submittedName>
        <fullName evidence="3">DMT family transporter</fullName>
    </submittedName>
</protein>
<evidence type="ECO:0000313" key="4">
    <source>
        <dbReference type="Proteomes" id="UP001595445"/>
    </source>
</evidence>
<gene>
    <name evidence="3" type="ORF">ACFOD6_05975</name>
</gene>
<evidence type="ECO:0000313" key="3">
    <source>
        <dbReference type="EMBL" id="MFC3085593.1"/>
    </source>
</evidence>
<dbReference type="EMBL" id="JBHRSM010000011">
    <property type="protein sequence ID" value="MFC3085593.1"/>
    <property type="molecule type" value="Genomic_DNA"/>
</dbReference>
<feature type="transmembrane region" description="Helical" evidence="1">
    <location>
        <begin position="68"/>
        <end position="86"/>
    </location>
</feature>
<feature type="transmembrane region" description="Helical" evidence="1">
    <location>
        <begin position="121"/>
        <end position="140"/>
    </location>
</feature>
<evidence type="ECO:0000259" key="2">
    <source>
        <dbReference type="Pfam" id="PF00892"/>
    </source>
</evidence>
<keyword evidence="1" id="KW-0472">Membrane</keyword>
<dbReference type="Proteomes" id="UP001595445">
    <property type="component" value="Unassembled WGS sequence"/>
</dbReference>
<keyword evidence="4" id="KW-1185">Reference proteome</keyword>
<organism evidence="3 4">
    <name type="scientific">Tabrizicola soli</name>
    <dbReference type="NCBI Taxonomy" id="2185115"/>
    <lineage>
        <taxon>Bacteria</taxon>
        <taxon>Pseudomonadati</taxon>
        <taxon>Pseudomonadota</taxon>
        <taxon>Alphaproteobacteria</taxon>
        <taxon>Rhodobacterales</taxon>
        <taxon>Paracoccaceae</taxon>
        <taxon>Tabrizicola</taxon>
    </lineage>
</organism>
<reference evidence="4" key="1">
    <citation type="journal article" date="2019" name="Int. J. Syst. Evol. Microbiol.">
        <title>The Global Catalogue of Microorganisms (GCM) 10K type strain sequencing project: providing services to taxonomists for standard genome sequencing and annotation.</title>
        <authorList>
            <consortium name="The Broad Institute Genomics Platform"/>
            <consortium name="The Broad Institute Genome Sequencing Center for Infectious Disease"/>
            <person name="Wu L."/>
            <person name="Ma J."/>
        </authorList>
    </citation>
    <scope>NUCLEOTIDE SEQUENCE [LARGE SCALE GENOMIC DNA]</scope>
    <source>
        <strain evidence="4">KCTC 62102</strain>
    </source>
</reference>
<proteinExistence type="predicted"/>
<dbReference type="SUPFAM" id="SSF103481">
    <property type="entry name" value="Multidrug resistance efflux transporter EmrE"/>
    <property type="match status" value="2"/>
</dbReference>
<feature type="transmembrane region" description="Helical" evidence="1">
    <location>
        <begin position="176"/>
        <end position="199"/>
    </location>
</feature>
<feature type="transmembrane region" description="Helical" evidence="1">
    <location>
        <begin position="36"/>
        <end position="56"/>
    </location>
</feature>
<feature type="transmembrane region" description="Helical" evidence="1">
    <location>
        <begin position="146"/>
        <end position="164"/>
    </location>
</feature>
<accession>A0ABV7DRB8</accession>
<evidence type="ECO:0000256" key="1">
    <source>
        <dbReference type="SAM" id="Phobius"/>
    </source>
</evidence>
<dbReference type="RefSeq" id="WP_197641863.1">
    <property type="nucleotide sequence ID" value="NZ_JAEACP010000002.1"/>
</dbReference>
<comment type="caution">
    <text evidence="3">The sequence shown here is derived from an EMBL/GenBank/DDBJ whole genome shotgun (WGS) entry which is preliminary data.</text>
</comment>
<feature type="transmembrane region" description="Helical" evidence="1">
    <location>
        <begin position="219"/>
        <end position="241"/>
    </location>
</feature>
<name>A0ABV7DRB8_9RHOB</name>
<dbReference type="Pfam" id="PF00892">
    <property type="entry name" value="EamA"/>
    <property type="match status" value="1"/>
</dbReference>
<keyword evidence="1" id="KW-1133">Transmembrane helix</keyword>
<dbReference type="InterPro" id="IPR000620">
    <property type="entry name" value="EamA_dom"/>
</dbReference>
<dbReference type="PANTHER" id="PTHR22911:SF103">
    <property type="entry name" value="BLR2811 PROTEIN"/>
    <property type="match status" value="1"/>
</dbReference>
<feature type="transmembrane region" description="Helical" evidence="1">
    <location>
        <begin position="92"/>
        <end position="114"/>
    </location>
</feature>
<feature type="domain" description="EamA" evidence="2">
    <location>
        <begin position="10"/>
        <end position="136"/>
    </location>
</feature>
<dbReference type="InterPro" id="IPR037185">
    <property type="entry name" value="EmrE-like"/>
</dbReference>
<feature type="transmembrane region" description="Helical" evidence="1">
    <location>
        <begin position="274"/>
        <end position="293"/>
    </location>
</feature>